<evidence type="ECO:0008006" key="4">
    <source>
        <dbReference type="Google" id="ProtNLM"/>
    </source>
</evidence>
<sequence length="113" mass="13008">MKRTYKTIKDHNSKSGNNNRTWKYYEVMESLLREKTYIDLLLTISSTGSVTYKSGKLKSADSCSNDSSSESSGPVSRKRRVSNTLEAILANRQIAEEQKNKRHKTGWKCHKKY</sequence>
<feature type="region of interest" description="Disordered" evidence="1">
    <location>
        <begin position="52"/>
        <end position="82"/>
    </location>
</feature>
<evidence type="ECO:0000256" key="1">
    <source>
        <dbReference type="SAM" id="MobiDB-lite"/>
    </source>
</evidence>
<evidence type="ECO:0000313" key="3">
    <source>
        <dbReference type="Proteomes" id="UP000008237"/>
    </source>
</evidence>
<protein>
    <recommendedName>
        <fullName evidence="4">MADF domain-containing protein</fullName>
    </recommendedName>
</protein>
<dbReference type="InParanoid" id="E2B8T4"/>
<organism evidence="3">
    <name type="scientific">Harpegnathos saltator</name>
    <name type="common">Jerdon's jumping ant</name>
    <dbReference type="NCBI Taxonomy" id="610380"/>
    <lineage>
        <taxon>Eukaryota</taxon>
        <taxon>Metazoa</taxon>
        <taxon>Ecdysozoa</taxon>
        <taxon>Arthropoda</taxon>
        <taxon>Hexapoda</taxon>
        <taxon>Insecta</taxon>
        <taxon>Pterygota</taxon>
        <taxon>Neoptera</taxon>
        <taxon>Endopterygota</taxon>
        <taxon>Hymenoptera</taxon>
        <taxon>Apocrita</taxon>
        <taxon>Aculeata</taxon>
        <taxon>Formicoidea</taxon>
        <taxon>Formicidae</taxon>
        <taxon>Ponerinae</taxon>
        <taxon>Ponerini</taxon>
        <taxon>Harpegnathos</taxon>
    </lineage>
</organism>
<feature type="compositionally biased region" description="Low complexity" evidence="1">
    <location>
        <begin position="60"/>
        <end position="75"/>
    </location>
</feature>
<reference evidence="2 3" key="1">
    <citation type="journal article" date="2010" name="Science">
        <title>Genomic comparison of the ants Camponotus floridanus and Harpegnathos saltator.</title>
        <authorList>
            <person name="Bonasio R."/>
            <person name="Zhang G."/>
            <person name="Ye C."/>
            <person name="Mutti N.S."/>
            <person name="Fang X."/>
            <person name="Qin N."/>
            <person name="Donahue G."/>
            <person name="Yang P."/>
            <person name="Li Q."/>
            <person name="Li C."/>
            <person name="Zhang P."/>
            <person name="Huang Z."/>
            <person name="Berger S.L."/>
            <person name="Reinberg D."/>
            <person name="Wang J."/>
            <person name="Liebig J."/>
        </authorList>
    </citation>
    <scope>NUCLEOTIDE SEQUENCE [LARGE SCALE GENOMIC DNA]</scope>
    <source>
        <strain evidence="2 3">R22 G/1</strain>
    </source>
</reference>
<accession>E2B8T4</accession>
<gene>
    <name evidence="2" type="ORF">EAI_13710</name>
</gene>
<proteinExistence type="predicted"/>
<dbReference type="AlphaFoldDB" id="E2B8T4"/>
<dbReference type="Proteomes" id="UP000008237">
    <property type="component" value="Unassembled WGS sequence"/>
</dbReference>
<name>E2B8T4_HARSA</name>
<dbReference type="EMBL" id="GL446379">
    <property type="protein sequence ID" value="EFN87896.1"/>
    <property type="molecule type" value="Genomic_DNA"/>
</dbReference>
<evidence type="ECO:0000313" key="2">
    <source>
        <dbReference type="EMBL" id="EFN87896.1"/>
    </source>
</evidence>
<keyword evidence="3" id="KW-1185">Reference proteome</keyword>
<dbReference type="OrthoDB" id="6780173at2759"/>